<name>A0AAV4VYB6_CAEEX</name>
<accession>A0AAV4VYB6</accession>
<organism evidence="1 2">
    <name type="scientific">Caerostris extrusa</name>
    <name type="common">Bark spider</name>
    <name type="synonym">Caerostris bankana</name>
    <dbReference type="NCBI Taxonomy" id="172846"/>
    <lineage>
        <taxon>Eukaryota</taxon>
        <taxon>Metazoa</taxon>
        <taxon>Ecdysozoa</taxon>
        <taxon>Arthropoda</taxon>
        <taxon>Chelicerata</taxon>
        <taxon>Arachnida</taxon>
        <taxon>Araneae</taxon>
        <taxon>Araneomorphae</taxon>
        <taxon>Entelegynae</taxon>
        <taxon>Araneoidea</taxon>
        <taxon>Araneidae</taxon>
        <taxon>Caerostris</taxon>
    </lineage>
</organism>
<dbReference type="EMBL" id="BPLR01015340">
    <property type="protein sequence ID" value="GIY75427.1"/>
    <property type="molecule type" value="Genomic_DNA"/>
</dbReference>
<reference evidence="1 2" key="1">
    <citation type="submission" date="2021-06" db="EMBL/GenBank/DDBJ databases">
        <title>Caerostris extrusa draft genome.</title>
        <authorList>
            <person name="Kono N."/>
            <person name="Arakawa K."/>
        </authorList>
    </citation>
    <scope>NUCLEOTIDE SEQUENCE [LARGE SCALE GENOMIC DNA]</scope>
</reference>
<keyword evidence="2" id="KW-1185">Reference proteome</keyword>
<evidence type="ECO:0000313" key="2">
    <source>
        <dbReference type="Proteomes" id="UP001054945"/>
    </source>
</evidence>
<protein>
    <submittedName>
        <fullName evidence="1">Circadian locomoter output cycles protein kaput</fullName>
    </submittedName>
</protein>
<proteinExistence type="predicted"/>
<sequence length="90" mass="9872">MDYCDSRPIADDSMNGGTKDNLCLEENMSSLLSTALPYSDSNSHSASGWSDVFSPNEYPSPLSSEVLLEKDDQFLLNNPKVKSYISGDDN</sequence>
<gene>
    <name evidence="1" type="primary">CLOCK</name>
    <name evidence="1" type="ORF">CEXT_633881</name>
</gene>
<evidence type="ECO:0000313" key="1">
    <source>
        <dbReference type="EMBL" id="GIY75427.1"/>
    </source>
</evidence>
<dbReference type="AlphaFoldDB" id="A0AAV4VYB6"/>
<comment type="caution">
    <text evidence="1">The sequence shown here is derived from an EMBL/GenBank/DDBJ whole genome shotgun (WGS) entry which is preliminary data.</text>
</comment>
<dbReference type="Proteomes" id="UP001054945">
    <property type="component" value="Unassembled WGS sequence"/>
</dbReference>